<gene>
    <name evidence="7" type="ORF">C7S10_03445</name>
</gene>
<keyword evidence="4 5" id="KW-0472">Membrane</keyword>
<reference evidence="7 8" key="1">
    <citation type="submission" date="2018-03" db="EMBL/GenBank/DDBJ databases">
        <authorList>
            <person name="Keele B.F."/>
        </authorList>
    </citation>
    <scope>NUCLEOTIDE SEQUENCE [LARGE SCALE GENOMIC DNA]</scope>
    <source>
        <strain evidence="7 8">IB-3</strain>
    </source>
</reference>
<feature type="transmembrane region" description="Helical" evidence="5">
    <location>
        <begin position="114"/>
        <end position="135"/>
    </location>
</feature>
<keyword evidence="7" id="KW-0645">Protease</keyword>
<dbReference type="Proteomes" id="UP000244867">
    <property type="component" value="Unassembled WGS sequence"/>
</dbReference>
<name>A0A2R7Z2A6_9ACTN</name>
<keyword evidence="7" id="KW-0378">Hydrolase</keyword>
<dbReference type="AlphaFoldDB" id="A0A2R7Z2A6"/>
<dbReference type="InterPro" id="IPR035952">
    <property type="entry name" value="Rhomboid-like_sf"/>
</dbReference>
<feature type="domain" description="Peptidase S54 rhomboid" evidence="6">
    <location>
        <begin position="53"/>
        <end position="186"/>
    </location>
</feature>
<keyword evidence="8" id="KW-1185">Reference proteome</keyword>
<feature type="transmembrane region" description="Helical" evidence="5">
    <location>
        <begin position="142"/>
        <end position="160"/>
    </location>
</feature>
<evidence type="ECO:0000256" key="1">
    <source>
        <dbReference type="ARBA" id="ARBA00004141"/>
    </source>
</evidence>
<evidence type="ECO:0000256" key="5">
    <source>
        <dbReference type="SAM" id="Phobius"/>
    </source>
</evidence>
<dbReference type="GO" id="GO:0016020">
    <property type="term" value="C:membrane"/>
    <property type="evidence" value="ECO:0007669"/>
    <property type="project" value="UniProtKB-SubCell"/>
</dbReference>
<dbReference type="EMBL" id="PYXZ01000001">
    <property type="protein sequence ID" value="PUA82781.1"/>
    <property type="molecule type" value="Genomic_DNA"/>
</dbReference>
<dbReference type="InterPro" id="IPR022764">
    <property type="entry name" value="Peptidase_S54_rhomboid_dom"/>
</dbReference>
<dbReference type="OrthoDB" id="465874at2"/>
<dbReference type="Pfam" id="PF01694">
    <property type="entry name" value="Rhomboid"/>
    <property type="match status" value="1"/>
</dbReference>
<evidence type="ECO:0000259" key="6">
    <source>
        <dbReference type="Pfam" id="PF01694"/>
    </source>
</evidence>
<dbReference type="SUPFAM" id="SSF144091">
    <property type="entry name" value="Rhomboid-like"/>
    <property type="match status" value="1"/>
</dbReference>
<accession>A0A2R7Z2A6</accession>
<evidence type="ECO:0000313" key="8">
    <source>
        <dbReference type="Proteomes" id="UP000244867"/>
    </source>
</evidence>
<keyword evidence="3 5" id="KW-1133">Transmembrane helix</keyword>
<organism evidence="7 8">
    <name type="scientific">Nocardioides currus</name>
    <dbReference type="NCBI Taxonomy" id="2133958"/>
    <lineage>
        <taxon>Bacteria</taxon>
        <taxon>Bacillati</taxon>
        <taxon>Actinomycetota</taxon>
        <taxon>Actinomycetes</taxon>
        <taxon>Propionibacteriales</taxon>
        <taxon>Nocardioidaceae</taxon>
        <taxon>Nocardioides</taxon>
    </lineage>
</organism>
<evidence type="ECO:0000256" key="2">
    <source>
        <dbReference type="ARBA" id="ARBA00022692"/>
    </source>
</evidence>
<evidence type="ECO:0000256" key="4">
    <source>
        <dbReference type="ARBA" id="ARBA00023136"/>
    </source>
</evidence>
<feature type="transmembrane region" description="Helical" evidence="5">
    <location>
        <begin position="75"/>
        <end position="108"/>
    </location>
</feature>
<keyword evidence="2 5" id="KW-0812">Transmembrane</keyword>
<dbReference type="Gene3D" id="1.20.1540.10">
    <property type="entry name" value="Rhomboid-like"/>
    <property type="match status" value="1"/>
</dbReference>
<evidence type="ECO:0000256" key="3">
    <source>
        <dbReference type="ARBA" id="ARBA00022989"/>
    </source>
</evidence>
<comment type="caution">
    <text evidence="7">The sequence shown here is derived from an EMBL/GenBank/DDBJ whole genome shotgun (WGS) entry which is preliminary data.</text>
</comment>
<dbReference type="GO" id="GO:0006508">
    <property type="term" value="P:proteolysis"/>
    <property type="evidence" value="ECO:0007669"/>
    <property type="project" value="UniProtKB-KW"/>
</dbReference>
<evidence type="ECO:0000313" key="7">
    <source>
        <dbReference type="EMBL" id="PUA82781.1"/>
    </source>
</evidence>
<feature type="transmembrane region" description="Helical" evidence="5">
    <location>
        <begin position="12"/>
        <end position="31"/>
    </location>
</feature>
<proteinExistence type="predicted"/>
<feature type="transmembrane region" description="Helical" evidence="5">
    <location>
        <begin position="166"/>
        <end position="187"/>
    </location>
</feature>
<sequence length="194" mass="20143">MPVDTRTRPSWQTAGLVAGGFVVVLWLLEVLDTASGHALDAYGVRPRSDEGLLGVVLAPMLHFGFEHLSSNTVPVLVLGFLTLASGVARGVAATAVIWVVAGLGVWLVGDTGSSHAGASSLIFGWIVYLAARGVVNRSWGQVLIGLAVLFVYGGVLWGVLPGQPGISWEGHFFGALGGGLAAWLVGVRPPRPIV</sequence>
<protein>
    <submittedName>
        <fullName evidence="7">Rhomboid family intramembrane serine protease</fullName>
    </submittedName>
</protein>
<dbReference type="GO" id="GO:0004252">
    <property type="term" value="F:serine-type endopeptidase activity"/>
    <property type="evidence" value="ECO:0007669"/>
    <property type="project" value="InterPro"/>
</dbReference>
<comment type="subcellular location">
    <subcellularLocation>
        <location evidence="1">Membrane</location>
        <topology evidence="1">Multi-pass membrane protein</topology>
    </subcellularLocation>
</comment>